<comment type="caution">
    <text evidence="3">The sequence shown here is derived from an EMBL/GenBank/DDBJ whole genome shotgun (WGS) entry which is preliminary data.</text>
</comment>
<evidence type="ECO:0000259" key="2">
    <source>
        <dbReference type="Pfam" id="PF00535"/>
    </source>
</evidence>
<keyword evidence="3" id="KW-0808">Transferase</keyword>
<dbReference type="Pfam" id="PF00535">
    <property type="entry name" value="Glycos_transf_2"/>
    <property type="match status" value="1"/>
</dbReference>
<dbReference type="NCBIfam" id="TIGR03965">
    <property type="entry name" value="mycofact_glyco"/>
    <property type="match status" value="1"/>
</dbReference>
<reference evidence="3 4" key="1">
    <citation type="submission" date="2019-06" db="EMBL/GenBank/DDBJ databases">
        <title>Sequencing the genomes of 1000 actinobacteria strains.</title>
        <authorList>
            <person name="Klenk H.-P."/>
        </authorList>
    </citation>
    <scope>NUCLEOTIDE SEQUENCE [LARGE SCALE GENOMIC DNA]</scope>
    <source>
        <strain evidence="3 4">DSM 25218</strain>
    </source>
</reference>
<accession>A0A543A4P1</accession>
<dbReference type="AlphaFoldDB" id="A0A543A4P1"/>
<dbReference type="OrthoDB" id="5243838at2"/>
<dbReference type="Gene3D" id="3.90.550.10">
    <property type="entry name" value="Spore Coat Polysaccharide Biosynthesis Protein SpsA, Chain A"/>
    <property type="match status" value="1"/>
</dbReference>
<proteinExistence type="predicted"/>
<feature type="domain" description="Glycosyltransferase 2-like" evidence="2">
    <location>
        <begin position="85"/>
        <end position="207"/>
    </location>
</feature>
<dbReference type="InterPro" id="IPR029044">
    <property type="entry name" value="Nucleotide-diphossugar_trans"/>
</dbReference>
<organism evidence="3 4">
    <name type="scientific">Nocardioides albertanoniae</name>
    <dbReference type="NCBI Taxonomy" id="1175486"/>
    <lineage>
        <taxon>Bacteria</taxon>
        <taxon>Bacillati</taxon>
        <taxon>Actinomycetota</taxon>
        <taxon>Actinomycetes</taxon>
        <taxon>Propionibacteriales</taxon>
        <taxon>Nocardioidaceae</taxon>
        <taxon>Nocardioides</taxon>
    </lineage>
</organism>
<dbReference type="InterPro" id="IPR001173">
    <property type="entry name" value="Glyco_trans_2-like"/>
</dbReference>
<dbReference type="PANTHER" id="PTHR43646:SF6">
    <property type="entry name" value="PRE-MYCOFACTOCIN GLYCOSYLTRANSFERASE"/>
    <property type="match status" value="1"/>
</dbReference>
<sequence length="496" mass="53042">MIRELPRGTVLRLLQSTWRGEEGRALYGGAPARMLFLKAAAVEALGEGEMVVDSPRTARLGRLLLDRGLAEIAWSPRRAGSADVTVVVPVKDRPAALARLLEALAGLHIIVVDDGSSDPVETEQVAAAAGADLLRHDQSRGPAAARNTGLRAVRTELVAFIDSDVVPVDGWLEPLLVQVGDPAVGITAPRIVALERGLGPGVRLSRIDRYESVRSSLDLGAAAALVVPGGPVPYVPSACLVGRTAAFGEGFDEAMRVGEDVDLVWRTVEQGWLVRYVPESRVAHEHRGTAAGWLTRKAFYGTSAAPLAMRHHDAVAPVIVAPLTVAVGLVLVAQRPWALGIGAGIGAAVLARTARSMRQSEHPGIVAARLVPYGLAASAKQCAAAMNRHWWPVMIPAALASRRIRRAWVAAALLDGLADWSRSRPDLDPLTYTALRRLDDLAYGAGLWWGAVRHSTTAPLRPALSRPFRRGPGHRAEGRGLRWPGTWRRGTGTPPR</sequence>
<evidence type="ECO:0000313" key="3">
    <source>
        <dbReference type="EMBL" id="TQL67569.1"/>
    </source>
</evidence>
<dbReference type="SUPFAM" id="SSF53448">
    <property type="entry name" value="Nucleotide-diphospho-sugar transferases"/>
    <property type="match status" value="1"/>
</dbReference>
<evidence type="ECO:0000256" key="1">
    <source>
        <dbReference type="SAM" id="MobiDB-lite"/>
    </source>
</evidence>
<keyword evidence="4" id="KW-1185">Reference proteome</keyword>
<name>A0A543A4P1_9ACTN</name>
<dbReference type="Proteomes" id="UP000320209">
    <property type="component" value="Unassembled WGS sequence"/>
</dbReference>
<dbReference type="PANTHER" id="PTHR43646">
    <property type="entry name" value="GLYCOSYLTRANSFERASE"/>
    <property type="match status" value="1"/>
</dbReference>
<evidence type="ECO:0000313" key="4">
    <source>
        <dbReference type="Proteomes" id="UP000320209"/>
    </source>
</evidence>
<protein>
    <submittedName>
        <fullName evidence="3">Mycofactocin system glycosyltransferase</fullName>
    </submittedName>
</protein>
<dbReference type="GO" id="GO:0016740">
    <property type="term" value="F:transferase activity"/>
    <property type="evidence" value="ECO:0007669"/>
    <property type="project" value="UniProtKB-KW"/>
</dbReference>
<gene>
    <name evidence="3" type="ORF">FB381_1450</name>
</gene>
<dbReference type="EMBL" id="VFOV01000001">
    <property type="protein sequence ID" value="TQL67569.1"/>
    <property type="molecule type" value="Genomic_DNA"/>
</dbReference>
<dbReference type="InterPro" id="IPR023981">
    <property type="entry name" value="MftF"/>
</dbReference>
<feature type="region of interest" description="Disordered" evidence="1">
    <location>
        <begin position="463"/>
        <end position="496"/>
    </location>
</feature>
<dbReference type="RefSeq" id="WP_141779659.1">
    <property type="nucleotide sequence ID" value="NZ_VFOV01000001.1"/>
</dbReference>